<evidence type="ECO:0000313" key="1">
    <source>
        <dbReference type="EMBL" id="SVD05937.1"/>
    </source>
</evidence>
<reference evidence="1" key="1">
    <citation type="submission" date="2018-05" db="EMBL/GenBank/DDBJ databases">
        <authorList>
            <person name="Lanie J.A."/>
            <person name="Ng W.-L."/>
            <person name="Kazmierczak K.M."/>
            <person name="Andrzejewski T.M."/>
            <person name="Davidsen T.M."/>
            <person name="Wayne K.J."/>
            <person name="Tettelin H."/>
            <person name="Glass J.I."/>
            <person name="Rusch D."/>
            <person name="Podicherti R."/>
            <person name="Tsui H.-C.T."/>
            <person name="Winkler M.E."/>
        </authorList>
    </citation>
    <scope>NUCLEOTIDE SEQUENCE</scope>
</reference>
<protein>
    <submittedName>
        <fullName evidence="1">Uncharacterized protein</fullName>
    </submittedName>
</protein>
<accession>A0A382S9P3</accession>
<gene>
    <name evidence="1" type="ORF">METZ01_LOCUS358791</name>
</gene>
<dbReference type="Gene3D" id="2.60.120.200">
    <property type="match status" value="1"/>
</dbReference>
<sequence length="85" mass="9392">FKVWVLESEDFWKDPAGAAMRKIGDWTDPKKKYATGAVGFRSSGGEQMRYDNVLVYDIGDNPHKGGTAVQAQGKLAASWADLKTR</sequence>
<organism evidence="1">
    <name type="scientific">marine metagenome</name>
    <dbReference type="NCBI Taxonomy" id="408172"/>
    <lineage>
        <taxon>unclassified sequences</taxon>
        <taxon>metagenomes</taxon>
        <taxon>ecological metagenomes</taxon>
    </lineage>
</organism>
<name>A0A382S9P3_9ZZZZ</name>
<dbReference type="EMBL" id="UINC01127064">
    <property type="protein sequence ID" value="SVD05937.1"/>
    <property type="molecule type" value="Genomic_DNA"/>
</dbReference>
<dbReference type="AlphaFoldDB" id="A0A382S9P3"/>
<proteinExistence type="predicted"/>
<feature type="non-terminal residue" evidence="1">
    <location>
        <position position="1"/>
    </location>
</feature>